<keyword evidence="5" id="KW-0496">Mitochondrion</keyword>
<dbReference type="GO" id="GO:0005783">
    <property type="term" value="C:endoplasmic reticulum"/>
    <property type="evidence" value="ECO:0007669"/>
    <property type="project" value="UniProtKB-SubCell"/>
</dbReference>
<evidence type="ECO:0000256" key="2">
    <source>
        <dbReference type="ARBA" id="ARBA00004240"/>
    </source>
</evidence>
<keyword evidence="6" id="KW-0472">Membrane</keyword>
<evidence type="ECO:0000256" key="4">
    <source>
        <dbReference type="ARBA" id="ARBA00022824"/>
    </source>
</evidence>
<proteinExistence type="predicted"/>
<reference evidence="9" key="1">
    <citation type="submission" date="2014-12" db="EMBL/GenBank/DDBJ databases">
        <title>Genome Sequence of Valsa Canker Pathogens Uncovers a Specific Adaption of Colonization on Woody Bark.</title>
        <authorList>
            <person name="Yin Z."/>
            <person name="Liu H."/>
            <person name="Gao X."/>
            <person name="Li Z."/>
            <person name="Song N."/>
            <person name="Ke X."/>
            <person name="Dai Q."/>
            <person name="Wu Y."/>
            <person name="Sun Y."/>
            <person name="Xu J.-R."/>
            <person name="Kang Z.K."/>
            <person name="Wang L."/>
            <person name="Huang L."/>
        </authorList>
    </citation>
    <scope>NUCLEOTIDE SEQUENCE [LARGE SCALE GENOMIC DNA]</scope>
    <source>
        <strain evidence="9">SXYL134</strain>
    </source>
</reference>
<keyword evidence="4" id="KW-0256">Endoplasmic reticulum</keyword>
<name>A0A194UWB9_CYTMA</name>
<evidence type="ECO:0000256" key="7">
    <source>
        <dbReference type="SAM" id="Coils"/>
    </source>
</evidence>
<keyword evidence="7" id="KW-0175">Coiled coil</keyword>
<evidence type="ECO:0000313" key="8">
    <source>
        <dbReference type="EMBL" id="KUI55990.1"/>
    </source>
</evidence>
<evidence type="ECO:0000256" key="1">
    <source>
        <dbReference type="ARBA" id="ARBA00004173"/>
    </source>
</evidence>
<feature type="coiled-coil region" evidence="7">
    <location>
        <begin position="109"/>
        <end position="136"/>
    </location>
</feature>
<dbReference type="EMBL" id="KN714685">
    <property type="protein sequence ID" value="KUI55990.1"/>
    <property type="molecule type" value="Genomic_DNA"/>
</dbReference>
<evidence type="ECO:0000313" key="9">
    <source>
        <dbReference type="Proteomes" id="UP000078576"/>
    </source>
</evidence>
<evidence type="ECO:0000256" key="6">
    <source>
        <dbReference type="ARBA" id="ARBA00023136"/>
    </source>
</evidence>
<gene>
    <name evidence="8" type="ORF">VP1G_03393</name>
</gene>
<accession>A0A194UWB9</accession>
<keyword evidence="9" id="KW-1185">Reference proteome</keyword>
<dbReference type="PANTHER" id="PTHR48182">
    <property type="entry name" value="PROTEIN SERAC1"/>
    <property type="match status" value="1"/>
</dbReference>
<dbReference type="InterPro" id="IPR052374">
    <property type="entry name" value="SERAC1"/>
</dbReference>
<dbReference type="GO" id="GO:0016020">
    <property type="term" value="C:membrane"/>
    <property type="evidence" value="ECO:0007669"/>
    <property type="project" value="UniProtKB-SubCell"/>
</dbReference>
<sequence length="527" mass="59690">MDVVSGVLKPFLGRPANTIIKDLSSNSRHLQELDQLLRFRLAKIDIYSFYELLPMSPMKEPIVERHSALLNIPSEIEQIGLEADHRQMCKPPDRNHFIYETITQRIVSVMNKQIDKEQYTNDLMEMTNKLAGKQMEHILELTKELHESETDSNATPVMAILQQTLSFHVNRTIEPVPPQTQGFEEVLKSLPTHKVKVFVDGIQKLMDRAKSLQDLLLEIERQNERRKAQSRIEAERMIVAQKVHELQRENFHLKAALSQRTGGHAGPQHPQVPQFEQFSQQASTALSIPEPLRASVDGVRNFDLPQPTHMNDQTPSGAGSPVVVRARKRIPPRYSNIVDEPRHSPGMDNSPGLISQSQSLLGSQQPGLHQVHTGQDTSPYTNQQAQHRQEVSVGVDVHDRFVRGGGPYHGIALLHPMKVAEMGSLQRGRKRNAASMEFPSPSEPWGLMSTDLPGTDQATVLTKNRKQMQLIVGNLDGIMQLGQRILESDELALDTMSRELCTWTQILERRQDSRESQDLYTMESFRV</sequence>
<evidence type="ECO:0000256" key="5">
    <source>
        <dbReference type="ARBA" id="ARBA00023128"/>
    </source>
</evidence>
<protein>
    <submittedName>
        <fullName evidence="8">Protein SERAC1</fullName>
    </submittedName>
</protein>
<feature type="coiled-coil region" evidence="7">
    <location>
        <begin position="202"/>
        <end position="232"/>
    </location>
</feature>
<evidence type="ECO:0000256" key="3">
    <source>
        <dbReference type="ARBA" id="ARBA00004370"/>
    </source>
</evidence>
<dbReference type="Proteomes" id="UP000078576">
    <property type="component" value="Unassembled WGS sequence"/>
</dbReference>
<dbReference type="AlphaFoldDB" id="A0A194UWB9"/>
<dbReference type="OrthoDB" id="5086500at2759"/>
<organism evidence="8 9">
    <name type="scientific">Cytospora mali</name>
    <name type="common">Apple Valsa canker fungus</name>
    <name type="synonym">Valsa mali</name>
    <dbReference type="NCBI Taxonomy" id="578113"/>
    <lineage>
        <taxon>Eukaryota</taxon>
        <taxon>Fungi</taxon>
        <taxon>Dikarya</taxon>
        <taxon>Ascomycota</taxon>
        <taxon>Pezizomycotina</taxon>
        <taxon>Sordariomycetes</taxon>
        <taxon>Sordariomycetidae</taxon>
        <taxon>Diaporthales</taxon>
        <taxon>Cytosporaceae</taxon>
        <taxon>Cytospora</taxon>
    </lineage>
</organism>
<comment type="subcellular location">
    <subcellularLocation>
        <location evidence="2">Endoplasmic reticulum</location>
    </subcellularLocation>
    <subcellularLocation>
        <location evidence="3">Membrane</location>
    </subcellularLocation>
    <subcellularLocation>
        <location evidence="1">Mitochondrion</location>
    </subcellularLocation>
</comment>
<dbReference type="PANTHER" id="PTHR48182:SF2">
    <property type="entry name" value="PROTEIN SERAC1"/>
    <property type="match status" value="1"/>
</dbReference>
<dbReference type="GO" id="GO:0005739">
    <property type="term" value="C:mitochondrion"/>
    <property type="evidence" value="ECO:0007669"/>
    <property type="project" value="UniProtKB-SubCell"/>
</dbReference>